<reference evidence="2" key="1">
    <citation type="submission" date="2022-11" db="EMBL/GenBank/DDBJ databases">
        <title>Parathalassolutuus dongxingensis gen. nov., sp. nov., a novel member of family Oceanospirillaceae isolated from a coastal shrimp pond in Guangxi, China.</title>
        <authorList>
            <person name="Chen H."/>
        </authorList>
    </citation>
    <scope>NUCLEOTIDE SEQUENCE</scope>
    <source>
        <strain evidence="2">G-43</strain>
    </source>
</reference>
<dbReference type="SUPFAM" id="SSF53300">
    <property type="entry name" value="vWA-like"/>
    <property type="match status" value="1"/>
</dbReference>
<dbReference type="PANTHER" id="PTHR33608:SF12">
    <property type="entry name" value="DUF58 DOMAIN-CONTAINING PROTEIN"/>
    <property type="match status" value="1"/>
</dbReference>
<keyword evidence="3" id="KW-1185">Reference proteome</keyword>
<gene>
    <name evidence="2" type="ORF">OUO13_15040</name>
</gene>
<dbReference type="InterPro" id="IPR036465">
    <property type="entry name" value="vWFA_dom_sf"/>
</dbReference>
<dbReference type="PANTHER" id="PTHR33608">
    <property type="entry name" value="BLL2464 PROTEIN"/>
    <property type="match status" value="1"/>
</dbReference>
<evidence type="ECO:0000313" key="3">
    <source>
        <dbReference type="Proteomes" id="UP001150830"/>
    </source>
</evidence>
<proteinExistence type="predicted"/>
<name>A0A9X3IT41_9GAMM</name>
<dbReference type="InterPro" id="IPR002881">
    <property type="entry name" value="DUF58"/>
</dbReference>
<evidence type="ECO:0000313" key="2">
    <source>
        <dbReference type="EMBL" id="MCY0966501.1"/>
    </source>
</evidence>
<sequence>MKNASASYGVDPRFSAATQIDTGALVRLRELACHISLRQPRKVYSALSGQHVSAIRGRGLEYAEVRHYQPGDDIRAMDWRVTARTGQPHIKVFQEELERPLLLVCDLRASMHFGSRRTFKQVLAADLCALLAWAGANSGDRVGALIFNDDQQFDLRPSNGPRHVLQIINRLAAMPTSAASEPVQRMTAICQQLRRVSRPGTAIWFISDWSGFGDEQQALLFDLCRHCEITAIQVHDRLESELPPPGRYDITDGQQRLRLDTASSQQRLHWQQLANERQQQLQQQLTRLKVPLLRIATDDDPLTILRQGGKA</sequence>
<organism evidence="2 3">
    <name type="scientific">Parathalassolituus penaei</name>
    <dbReference type="NCBI Taxonomy" id="2997323"/>
    <lineage>
        <taxon>Bacteria</taxon>
        <taxon>Pseudomonadati</taxon>
        <taxon>Pseudomonadota</taxon>
        <taxon>Gammaproteobacteria</taxon>
        <taxon>Oceanospirillales</taxon>
        <taxon>Oceanospirillaceae</taxon>
        <taxon>Parathalassolituus</taxon>
    </lineage>
</organism>
<dbReference type="AlphaFoldDB" id="A0A9X3IT41"/>
<dbReference type="Pfam" id="PF01882">
    <property type="entry name" value="DUF58"/>
    <property type="match status" value="1"/>
</dbReference>
<accession>A0A9X3IT41</accession>
<dbReference type="RefSeq" id="WP_283174710.1">
    <property type="nucleotide sequence ID" value="NZ_JAPNOA010000056.1"/>
</dbReference>
<evidence type="ECO:0000259" key="1">
    <source>
        <dbReference type="Pfam" id="PF01882"/>
    </source>
</evidence>
<dbReference type="EMBL" id="JAPNOA010000056">
    <property type="protein sequence ID" value="MCY0966501.1"/>
    <property type="molecule type" value="Genomic_DNA"/>
</dbReference>
<protein>
    <submittedName>
        <fullName evidence="2">DUF58 domain-containing protein</fullName>
    </submittedName>
</protein>
<dbReference type="Proteomes" id="UP001150830">
    <property type="component" value="Unassembled WGS sequence"/>
</dbReference>
<comment type="caution">
    <text evidence="2">The sequence shown here is derived from an EMBL/GenBank/DDBJ whole genome shotgun (WGS) entry which is preliminary data.</text>
</comment>
<feature type="domain" description="DUF58" evidence="1">
    <location>
        <begin position="64"/>
        <end position="278"/>
    </location>
</feature>